<dbReference type="AlphaFoldDB" id="Q02B47"/>
<dbReference type="InParanoid" id="Q02B47"/>
<dbReference type="KEGG" id="sus:Acid_0720"/>
<dbReference type="PANTHER" id="PTHR30619:SF1">
    <property type="entry name" value="RECOMBINATION PROTEIN 2"/>
    <property type="match status" value="1"/>
</dbReference>
<feature type="domain" description="Metallo-beta-lactamase" evidence="1">
    <location>
        <begin position="49"/>
        <end position="248"/>
    </location>
</feature>
<dbReference type="eggNOG" id="COG2333">
    <property type="taxonomic scope" value="Bacteria"/>
</dbReference>
<gene>
    <name evidence="2" type="ordered locus">Acid_0720</name>
</gene>
<dbReference type="InterPro" id="IPR052159">
    <property type="entry name" value="Competence_DNA_uptake"/>
</dbReference>
<reference evidence="2" key="1">
    <citation type="submission" date="2006-10" db="EMBL/GenBank/DDBJ databases">
        <title>Complete sequence of Solibacter usitatus Ellin6076.</title>
        <authorList>
            <consortium name="US DOE Joint Genome Institute"/>
            <person name="Copeland A."/>
            <person name="Lucas S."/>
            <person name="Lapidus A."/>
            <person name="Barry K."/>
            <person name="Detter J.C."/>
            <person name="Glavina del Rio T."/>
            <person name="Hammon N."/>
            <person name="Israni S."/>
            <person name="Dalin E."/>
            <person name="Tice H."/>
            <person name="Pitluck S."/>
            <person name="Thompson L.S."/>
            <person name="Brettin T."/>
            <person name="Bruce D."/>
            <person name="Han C."/>
            <person name="Tapia R."/>
            <person name="Gilna P."/>
            <person name="Schmutz J."/>
            <person name="Larimer F."/>
            <person name="Land M."/>
            <person name="Hauser L."/>
            <person name="Kyrpides N."/>
            <person name="Mikhailova N."/>
            <person name="Janssen P.H."/>
            <person name="Kuske C.R."/>
            <person name="Richardson P."/>
        </authorList>
    </citation>
    <scope>NUCLEOTIDE SEQUENCE</scope>
    <source>
        <strain evidence="2">Ellin6076</strain>
    </source>
</reference>
<accession>Q02B47</accession>
<dbReference type="Pfam" id="PF00753">
    <property type="entry name" value="Lactamase_B"/>
    <property type="match status" value="1"/>
</dbReference>
<dbReference type="STRING" id="234267.Acid_0720"/>
<dbReference type="Gene3D" id="3.60.15.10">
    <property type="entry name" value="Ribonuclease Z/Hydroxyacylglutathione hydrolase-like"/>
    <property type="match status" value="1"/>
</dbReference>
<evidence type="ECO:0000313" key="2">
    <source>
        <dbReference type="EMBL" id="ABJ81719.1"/>
    </source>
</evidence>
<organism evidence="2">
    <name type="scientific">Solibacter usitatus (strain Ellin6076)</name>
    <dbReference type="NCBI Taxonomy" id="234267"/>
    <lineage>
        <taxon>Bacteria</taxon>
        <taxon>Pseudomonadati</taxon>
        <taxon>Acidobacteriota</taxon>
        <taxon>Terriglobia</taxon>
        <taxon>Bryobacterales</taxon>
        <taxon>Solibacteraceae</taxon>
        <taxon>Candidatus Solibacter</taxon>
    </lineage>
</organism>
<proteinExistence type="predicted"/>
<dbReference type="InterPro" id="IPR036866">
    <property type="entry name" value="RibonucZ/Hydroxyglut_hydro"/>
</dbReference>
<protein>
    <submittedName>
        <fullName evidence="2">Beta-lactamase domain protein</fullName>
    </submittedName>
</protein>
<dbReference type="PANTHER" id="PTHR30619">
    <property type="entry name" value="DNA INTERNALIZATION/COMPETENCE PROTEIN COMEC/REC2"/>
    <property type="match status" value="1"/>
</dbReference>
<dbReference type="SUPFAM" id="SSF56281">
    <property type="entry name" value="Metallo-hydrolase/oxidoreductase"/>
    <property type="match status" value="1"/>
</dbReference>
<dbReference type="EMBL" id="CP000473">
    <property type="protein sequence ID" value="ABJ81719.1"/>
    <property type="molecule type" value="Genomic_DNA"/>
</dbReference>
<dbReference type="InterPro" id="IPR001279">
    <property type="entry name" value="Metallo-B-lactamas"/>
</dbReference>
<dbReference type="SMART" id="SM00849">
    <property type="entry name" value="Lactamase_B"/>
    <property type="match status" value="1"/>
</dbReference>
<sequence precursor="true">MRRVAVAGSRRARNNLPMRLLLAGILLAGTAAVLPAAKNLEVYSIDVEGGQATLVVSPSGESLLVDTGWGGHNKRDAERIAAAAKSAGVKKIDYLVITHYHTDHVGGIGQLAEKLPIRNFVDHGPSVENDKAAQVLFNEYAAFRAKGTHIQAKPGDTIPIKGLDVKVLSAAGKTIDGPLPGAGQPNPDCANFEMQAEDKTENAQSVGILITYGNFRMIDLGDLTWNKEKDLVCPANKIGKVDLYLVSHHGTESSGSPQLLHALSPKAALMNDGAKKGGSPKAWQTIHDTPGTPDIWQLHFAVAGGKEHNSADPFTANVDEICEGKWIRVDAQKDGTFKLYNSRNKYEKSY</sequence>
<dbReference type="HOGENOM" id="CLU_764738_0_0_0"/>
<evidence type="ECO:0000259" key="1">
    <source>
        <dbReference type="SMART" id="SM00849"/>
    </source>
</evidence>
<name>Q02B47_SOLUE</name>